<dbReference type="PANTHER" id="PTHR36617">
    <property type="entry name" value="PROTEIN, PUTATIVE-RELATED"/>
    <property type="match status" value="1"/>
</dbReference>
<sequence>MGVPNIREFNRALLANWAKRYFDSKDSEWKKNISYKYDIDKPNILWSKNGVGSTFWKSATWAFAAAKTFYKWKLGNGENVSFWHDIWVGDYSLKTRFWDLFCICNQSECSVAQVWDGVTLKLTFRRCFGETGLSSWNHLVDLVKTSQLRDEPDSPIWNLESNWVFSIKSFYKQINFG</sequence>
<accession>A0A453GXL2</accession>
<evidence type="ECO:0000313" key="1">
    <source>
        <dbReference type="EnsemblPlants" id="AET3Gv21245000.1"/>
    </source>
</evidence>
<proteinExistence type="predicted"/>
<organism evidence="1 2">
    <name type="scientific">Aegilops tauschii subsp. strangulata</name>
    <name type="common">Goatgrass</name>
    <dbReference type="NCBI Taxonomy" id="200361"/>
    <lineage>
        <taxon>Eukaryota</taxon>
        <taxon>Viridiplantae</taxon>
        <taxon>Streptophyta</taxon>
        <taxon>Embryophyta</taxon>
        <taxon>Tracheophyta</taxon>
        <taxon>Spermatophyta</taxon>
        <taxon>Magnoliopsida</taxon>
        <taxon>Liliopsida</taxon>
        <taxon>Poales</taxon>
        <taxon>Poaceae</taxon>
        <taxon>BOP clade</taxon>
        <taxon>Pooideae</taxon>
        <taxon>Triticodae</taxon>
        <taxon>Triticeae</taxon>
        <taxon>Triticinae</taxon>
        <taxon>Aegilops</taxon>
    </lineage>
</organism>
<dbReference type="Gramene" id="AET3Gv21245000.1">
    <property type="protein sequence ID" value="AET3Gv21245000.1"/>
    <property type="gene ID" value="AET3Gv21245000"/>
</dbReference>
<keyword evidence="2" id="KW-1185">Reference proteome</keyword>
<evidence type="ECO:0000313" key="2">
    <source>
        <dbReference type="Proteomes" id="UP000015105"/>
    </source>
</evidence>
<reference evidence="1" key="5">
    <citation type="journal article" date="2021" name="G3 (Bethesda)">
        <title>Aegilops tauschii genome assembly Aet v5.0 features greater sequence contiguity and improved annotation.</title>
        <authorList>
            <person name="Wang L."/>
            <person name="Zhu T."/>
            <person name="Rodriguez J.C."/>
            <person name="Deal K.R."/>
            <person name="Dubcovsky J."/>
            <person name="McGuire P.E."/>
            <person name="Lux T."/>
            <person name="Spannagl M."/>
            <person name="Mayer K.F.X."/>
            <person name="Baldrich P."/>
            <person name="Meyers B.C."/>
            <person name="Huo N."/>
            <person name="Gu Y.Q."/>
            <person name="Zhou H."/>
            <person name="Devos K.M."/>
            <person name="Bennetzen J.L."/>
            <person name="Unver T."/>
            <person name="Budak H."/>
            <person name="Gulick P.J."/>
            <person name="Galiba G."/>
            <person name="Kalapos B."/>
            <person name="Nelson D.R."/>
            <person name="Li P."/>
            <person name="You F.M."/>
            <person name="Luo M.C."/>
            <person name="Dvorak J."/>
        </authorList>
    </citation>
    <scope>NUCLEOTIDE SEQUENCE [LARGE SCALE GENOMIC DNA]</scope>
    <source>
        <strain evidence="1">cv. AL8/78</strain>
    </source>
</reference>
<dbReference type="STRING" id="200361.A0A453GXL2"/>
<dbReference type="EnsemblPlants" id="AET3Gv21245000.1">
    <property type="protein sequence ID" value="AET3Gv21245000.1"/>
    <property type="gene ID" value="AET3Gv21245000"/>
</dbReference>
<reference evidence="1" key="3">
    <citation type="journal article" date="2017" name="Nature">
        <title>Genome sequence of the progenitor of the wheat D genome Aegilops tauschii.</title>
        <authorList>
            <person name="Luo M.C."/>
            <person name="Gu Y.Q."/>
            <person name="Puiu D."/>
            <person name="Wang H."/>
            <person name="Twardziok S.O."/>
            <person name="Deal K.R."/>
            <person name="Huo N."/>
            <person name="Zhu T."/>
            <person name="Wang L."/>
            <person name="Wang Y."/>
            <person name="McGuire P.E."/>
            <person name="Liu S."/>
            <person name="Long H."/>
            <person name="Ramasamy R.K."/>
            <person name="Rodriguez J.C."/>
            <person name="Van S.L."/>
            <person name="Yuan L."/>
            <person name="Wang Z."/>
            <person name="Xia Z."/>
            <person name="Xiao L."/>
            <person name="Anderson O.D."/>
            <person name="Ouyang S."/>
            <person name="Liang Y."/>
            <person name="Zimin A.V."/>
            <person name="Pertea G."/>
            <person name="Qi P."/>
            <person name="Bennetzen J.L."/>
            <person name="Dai X."/>
            <person name="Dawson M.W."/>
            <person name="Muller H.G."/>
            <person name="Kugler K."/>
            <person name="Rivarola-Duarte L."/>
            <person name="Spannagl M."/>
            <person name="Mayer K.F.X."/>
            <person name="Lu F.H."/>
            <person name="Bevan M.W."/>
            <person name="Leroy P."/>
            <person name="Li P."/>
            <person name="You F.M."/>
            <person name="Sun Q."/>
            <person name="Liu Z."/>
            <person name="Lyons E."/>
            <person name="Wicker T."/>
            <person name="Salzberg S.L."/>
            <person name="Devos K.M."/>
            <person name="Dvorak J."/>
        </authorList>
    </citation>
    <scope>NUCLEOTIDE SEQUENCE [LARGE SCALE GENOMIC DNA]</scope>
    <source>
        <strain evidence="1">cv. AL8/78</strain>
    </source>
</reference>
<reference evidence="2" key="1">
    <citation type="journal article" date="2014" name="Science">
        <title>Ancient hybridizations among the ancestral genomes of bread wheat.</title>
        <authorList>
            <consortium name="International Wheat Genome Sequencing Consortium,"/>
            <person name="Marcussen T."/>
            <person name="Sandve S.R."/>
            <person name="Heier L."/>
            <person name="Spannagl M."/>
            <person name="Pfeifer M."/>
            <person name="Jakobsen K.S."/>
            <person name="Wulff B.B."/>
            <person name="Steuernagel B."/>
            <person name="Mayer K.F."/>
            <person name="Olsen O.A."/>
        </authorList>
    </citation>
    <scope>NUCLEOTIDE SEQUENCE [LARGE SCALE GENOMIC DNA]</scope>
    <source>
        <strain evidence="2">cv. AL8/78</strain>
    </source>
</reference>
<dbReference type="PANTHER" id="PTHR36617:SF15">
    <property type="entry name" value="REVERSE TRANSCRIPTASE ZINC-BINDING DOMAIN-CONTAINING PROTEIN"/>
    <property type="match status" value="1"/>
</dbReference>
<reference evidence="1" key="4">
    <citation type="submission" date="2019-03" db="UniProtKB">
        <authorList>
            <consortium name="EnsemblPlants"/>
        </authorList>
    </citation>
    <scope>IDENTIFICATION</scope>
</reference>
<evidence type="ECO:0008006" key="3">
    <source>
        <dbReference type="Google" id="ProtNLM"/>
    </source>
</evidence>
<dbReference type="Proteomes" id="UP000015105">
    <property type="component" value="Chromosome 3D"/>
</dbReference>
<reference evidence="2" key="2">
    <citation type="journal article" date="2017" name="Nat. Plants">
        <title>The Aegilops tauschii genome reveals multiple impacts of transposons.</title>
        <authorList>
            <person name="Zhao G."/>
            <person name="Zou C."/>
            <person name="Li K."/>
            <person name="Wang K."/>
            <person name="Li T."/>
            <person name="Gao L."/>
            <person name="Zhang X."/>
            <person name="Wang H."/>
            <person name="Yang Z."/>
            <person name="Liu X."/>
            <person name="Jiang W."/>
            <person name="Mao L."/>
            <person name="Kong X."/>
            <person name="Jiao Y."/>
            <person name="Jia J."/>
        </authorList>
    </citation>
    <scope>NUCLEOTIDE SEQUENCE [LARGE SCALE GENOMIC DNA]</scope>
    <source>
        <strain evidence="2">cv. AL8/78</strain>
    </source>
</reference>
<protein>
    <recommendedName>
        <fullName evidence="3">Reverse transcriptase zinc-binding domain-containing protein</fullName>
    </recommendedName>
</protein>
<name>A0A453GXL2_AEGTS</name>
<dbReference type="AlphaFoldDB" id="A0A453GXL2"/>